<organism evidence="1 2">
    <name type="scientific">Taxus chinensis</name>
    <name type="common">Chinese yew</name>
    <name type="synonym">Taxus wallichiana var. chinensis</name>
    <dbReference type="NCBI Taxonomy" id="29808"/>
    <lineage>
        <taxon>Eukaryota</taxon>
        <taxon>Viridiplantae</taxon>
        <taxon>Streptophyta</taxon>
        <taxon>Embryophyta</taxon>
        <taxon>Tracheophyta</taxon>
        <taxon>Spermatophyta</taxon>
        <taxon>Pinopsida</taxon>
        <taxon>Pinidae</taxon>
        <taxon>Conifers II</taxon>
        <taxon>Cupressales</taxon>
        <taxon>Taxaceae</taxon>
        <taxon>Taxus</taxon>
    </lineage>
</organism>
<comment type="caution">
    <text evidence="1">The sequence shown here is derived from an EMBL/GenBank/DDBJ whole genome shotgun (WGS) entry which is preliminary data.</text>
</comment>
<dbReference type="EMBL" id="JAHRHJ020000010">
    <property type="protein sequence ID" value="KAH9298070.1"/>
    <property type="molecule type" value="Genomic_DNA"/>
</dbReference>
<feature type="non-terminal residue" evidence="1">
    <location>
        <position position="56"/>
    </location>
</feature>
<evidence type="ECO:0000313" key="1">
    <source>
        <dbReference type="EMBL" id="KAH9298070.1"/>
    </source>
</evidence>
<dbReference type="Proteomes" id="UP000824469">
    <property type="component" value="Unassembled WGS sequence"/>
</dbReference>
<gene>
    <name evidence="1" type="ORF">KI387_029752</name>
</gene>
<protein>
    <submittedName>
        <fullName evidence="1">Uncharacterized protein</fullName>
    </submittedName>
</protein>
<name>A0AA38CDD5_TAXCH</name>
<reference evidence="1 2" key="1">
    <citation type="journal article" date="2021" name="Nat. Plants">
        <title>The Taxus genome provides insights into paclitaxel biosynthesis.</title>
        <authorList>
            <person name="Xiong X."/>
            <person name="Gou J."/>
            <person name="Liao Q."/>
            <person name="Li Y."/>
            <person name="Zhou Q."/>
            <person name="Bi G."/>
            <person name="Li C."/>
            <person name="Du R."/>
            <person name="Wang X."/>
            <person name="Sun T."/>
            <person name="Guo L."/>
            <person name="Liang H."/>
            <person name="Lu P."/>
            <person name="Wu Y."/>
            <person name="Zhang Z."/>
            <person name="Ro D.K."/>
            <person name="Shang Y."/>
            <person name="Huang S."/>
            <person name="Yan J."/>
        </authorList>
    </citation>
    <scope>NUCLEOTIDE SEQUENCE [LARGE SCALE GENOMIC DNA]</scope>
    <source>
        <strain evidence="1">Ta-2019</strain>
    </source>
</reference>
<proteinExistence type="predicted"/>
<dbReference type="AlphaFoldDB" id="A0AA38CDD5"/>
<accession>A0AA38CDD5</accession>
<keyword evidence="2" id="KW-1185">Reference proteome</keyword>
<evidence type="ECO:0000313" key="2">
    <source>
        <dbReference type="Proteomes" id="UP000824469"/>
    </source>
</evidence>
<feature type="non-terminal residue" evidence="1">
    <location>
        <position position="1"/>
    </location>
</feature>
<sequence length="56" mass="6653">DIPMAHRPYRHINAEAPLSLPRPTLPEGLEEIVADRRVMDARVIESYRLWWVVEMR</sequence>